<dbReference type="SUPFAM" id="SSF81301">
    <property type="entry name" value="Nucleotidyltransferase"/>
    <property type="match status" value="1"/>
</dbReference>
<protein>
    <recommendedName>
        <fullName evidence="4">GrpB domain protein</fullName>
    </recommendedName>
</protein>
<dbReference type="Pfam" id="PF04229">
    <property type="entry name" value="GrpB"/>
    <property type="match status" value="1"/>
</dbReference>
<dbReference type="Gene3D" id="3.30.460.10">
    <property type="entry name" value="Beta Polymerase, domain 2"/>
    <property type="match status" value="1"/>
</dbReference>
<dbReference type="OrthoDB" id="630895at2759"/>
<comment type="caution">
    <text evidence="2">The sequence shown here is derived from an EMBL/GenBank/DDBJ whole genome shotgun (WGS) entry which is preliminary data.</text>
</comment>
<sequence>MPPTVEDILKITHPPPDDGKSTERIAHRSKPYKVSIVEYDPAWPQQFLSTKSRLETALGPEVIQEINHVGSTSVPNLPAKDIIDIDLVVKAIHDEASYVPALESAHFRFLLREPAWHEHRFFVDEGSEGFLVNLHVFGPDCAEVARHQIFRNWLREHPEDLELYAKVKRESAEATEKAGESMQEYTMRKDRTIEEIRNRAFRALGYIKS</sequence>
<dbReference type="PANTHER" id="PTHR34822:SF1">
    <property type="entry name" value="GRPB FAMILY PROTEIN"/>
    <property type="match status" value="1"/>
</dbReference>
<name>A0A8H6RP41_9PEZI</name>
<feature type="region of interest" description="Disordered" evidence="1">
    <location>
        <begin position="1"/>
        <end position="24"/>
    </location>
</feature>
<dbReference type="InterPro" id="IPR043519">
    <property type="entry name" value="NT_sf"/>
</dbReference>
<evidence type="ECO:0008006" key="4">
    <source>
        <dbReference type="Google" id="ProtNLM"/>
    </source>
</evidence>
<evidence type="ECO:0000313" key="2">
    <source>
        <dbReference type="EMBL" id="KAF7194576.1"/>
    </source>
</evidence>
<accession>A0A8H6RP41</accession>
<dbReference type="PANTHER" id="PTHR34822">
    <property type="entry name" value="GRPB DOMAIN PROTEIN (AFU_ORTHOLOGUE AFUA_1G01530)"/>
    <property type="match status" value="1"/>
</dbReference>
<dbReference type="InterPro" id="IPR007344">
    <property type="entry name" value="GrpB/CoaE"/>
</dbReference>
<evidence type="ECO:0000256" key="1">
    <source>
        <dbReference type="SAM" id="MobiDB-lite"/>
    </source>
</evidence>
<dbReference type="Proteomes" id="UP000660729">
    <property type="component" value="Unassembled WGS sequence"/>
</dbReference>
<dbReference type="AlphaFoldDB" id="A0A8H6RP41"/>
<proteinExistence type="predicted"/>
<reference evidence="2" key="1">
    <citation type="submission" date="2020-04" db="EMBL/GenBank/DDBJ databases">
        <title>Draft genome resource of the tomato pathogen Pseudocercospora fuligena.</title>
        <authorList>
            <person name="Zaccaron A."/>
        </authorList>
    </citation>
    <scope>NUCLEOTIDE SEQUENCE</scope>
    <source>
        <strain evidence="2">PF001</strain>
    </source>
</reference>
<gene>
    <name evidence="2" type="ORF">HII31_04082</name>
</gene>
<dbReference type="EMBL" id="JABCIY010000058">
    <property type="protein sequence ID" value="KAF7194576.1"/>
    <property type="molecule type" value="Genomic_DNA"/>
</dbReference>
<keyword evidence="3" id="KW-1185">Reference proteome</keyword>
<evidence type="ECO:0000313" key="3">
    <source>
        <dbReference type="Proteomes" id="UP000660729"/>
    </source>
</evidence>
<organism evidence="2 3">
    <name type="scientific">Pseudocercospora fuligena</name>
    <dbReference type="NCBI Taxonomy" id="685502"/>
    <lineage>
        <taxon>Eukaryota</taxon>
        <taxon>Fungi</taxon>
        <taxon>Dikarya</taxon>
        <taxon>Ascomycota</taxon>
        <taxon>Pezizomycotina</taxon>
        <taxon>Dothideomycetes</taxon>
        <taxon>Dothideomycetidae</taxon>
        <taxon>Mycosphaerellales</taxon>
        <taxon>Mycosphaerellaceae</taxon>
        <taxon>Pseudocercospora</taxon>
    </lineage>
</organism>
<feature type="compositionally biased region" description="Basic and acidic residues" evidence="1">
    <location>
        <begin position="7"/>
        <end position="24"/>
    </location>
</feature>